<feature type="compositionally biased region" description="Basic residues" evidence="1">
    <location>
        <begin position="8"/>
        <end position="18"/>
    </location>
</feature>
<feature type="region of interest" description="Disordered" evidence="1">
    <location>
        <begin position="1"/>
        <end position="25"/>
    </location>
</feature>
<evidence type="ECO:0000313" key="2">
    <source>
        <dbReference type="EMBL" id="AIA98800.1"/>
    </source>
</evidence>
<name>A0A060CUK1_HELPX</name>
<protein>
    <submittedName>
        <fullName evidence="2">Phage protein</fullName>
    </submittedName>
</protein>
<sequence>MFLSLKLNGRRKSKKRSRLNTNQTPNITVIASGRRKEREKAMRTWHYKHKQKNFKPKVETECLLIESVLLEILKLIKEEEGKSRAVIIERMIIYLLEKDRGNTNETAWDKSKRSYRRTLKNYEKETKAKRKHLQKAKKDAEKKKLYICKNSPFSYFRGY</sequence>
<dbReference type="AlphaFoldDB" id="A0A060CUK1"/>
<gene>
    <name evidence="2" type="ORF">175_ICEHptfs4b_10</name>
</gene>
<accession>A0A060CUK1</accession>
<organism evidence="2">
    <name type="scientific">Helicobacter pylori</name>
    <name type="common">Campylobacter pylori</name>
    <dbReference type="NCBI Taxonomy" id="210"/>
    <lineage>
        <taxon>Bacteria</taxon>
        <taxon>Pseudomonadati</taxon>
        <taxon>Campylobacterota</taxon>
        <taxon>Epsilonproteobacteria</taxon>
        <taxon>Campylobacterales</taxon>
        <taxon>Helicobacteraceae</taxon>
        <taxon>Helicobacter</taxon>
    </lineage>
</organism>
<dbReference type="EMBL" id="KF861858">
    <property type="protein sequence ID" value="AIA98800.1"/>
    <property type="molecule type" value="Genomic_DNA"/>
</dbReference>
<evidence type="ECO:0000256" key="1">
    <source>
        <dbReference type="SAM" id="MobiDB-lite"/>
    </source>
</evidence>
<proteinExistence type="predicted"/>
<reference evidence="2" key="1">
    <citation type="journal article" date="2014" name="BMC Genomics">
        <title>A comprehensive analysis of Helicobacter pylori plasticity zones reveals that they are integrating conjugative elements with intermediate integration specificity.</title>
        <authorList>
            <person name="Fischer W."/>
            <person name="Breithaupt U."/>
            <person name="Kern B."/>
            <person name="Smith S.I."/>
            <person name="Spicher C."/>
            <person name="Haas R."/>
        </authorList>
    </citation>
    <scope>NUCLEOTIDE SEQUENCE</scope>
    <source>
        <strain evidence="2">175</strain>
    </source>
</reference>